<evidence type="ECO:0000313" key="3">
    <source>
        <dbReference type="Proteomes" id="UP000248714"/>
    </source>
</evidence>
<proteinExistence type="inferred from homology"/>
<reference evidence="2 3" key="1">
    <citation type="submission" date="2018-06" db="EMBL/GenBank/DDBJ databases">
        <title>Genomic Encyclopedia of Type Strains, Phase IV (KMG-IV): sequencing the most valuable type-strain genomes for metagenomic binning, comparative biology and taxonomic classification.</title>
        <authorList>
            <person name="Goeker M."/>
        </authorList>
    </citation>
    <scope>NUCLEOTIDE SEQUENCE [LARGE SCALE GENOMIC DNA]</scope>
    <source>
        <strain evidence="2 3">DSM 45479</strain>
    </source>
</reference>
<dbReference type="RefSeq" id="WP_112229395.1">
    <property type="nucleotide sequence ID" value="NZ_QLTT01000008.1"/>
</dbReference>
<evidence type="ECO:0000313" key="2">
    <source>
        <dbReference type="EMBL" id="RAS62241.1"/>
    </source>
</evidence>
<dbReference type="EMBL" id="QLTT01000008">
    <property type="protein sequence ID" value="RAS62241.1"/>
    <property type="molecule type" value="Genomic_DNA"/>
</dbReference>
<dbReference type="Pfam" id="PF03691">
    <property type="entry name" value="UPF0167"/>
    <property type="match status" value="1"/>
</dbReference>
<name>A0ABX9E2V7_9PSEU</name>
<protein>
    <recommendedName>
        <fullName evidence="4">CbrC family protein</fullName>
    </recommendedName>
</protein>
<accession>A0ABX9E2V7</accession>
<organism evidence="2 3">
    <name type="scientific">Lentzea atacamensis</name>
    <dbReference type="NCBI Taxonomy" id="531938"/>
    <lineage>
        <taxon>Bacteria</taxon>
        <taxon>Bacillati</taxon>
        <taxon>Actinomycetota</taxon>
        <taxon>Actinomycetes</taxon>
        <taxon>Pseudonocardiales</taxon>
        <taxon>Pseudonocardiaceae</taxon>
        <taxon>Lentzea</taxon>
    </lineage>
</organism>
<keyword evidence="3" id="KW-1185">Reference proteome</keyword>
<sequence length="174" mass="18602">MRLPTRLPSFPYHPGPLEMGSVVPSGKACARCGSARGFIYAGPVYAVEKVSLCPWCIKDGSAAAAFDATFTDAFAPDGVPHAVVDVICRRTPGFSGWQQERWLFHCGDGAEFLGRAGGDELNTAALNAVRAELLGWSDDAISAYVAALSRDDPPTAYLFRCRVCPTHLAYTDSA</sequence>
<dbReference type="InterPro" id="IPR005363">
    <property type="entry name" value="UPF0167"/>
</dbReference>
<evidence type="ECO:0008006" key="4">
    <source>
        <dbReference type="Google" id="ProtNLM"/>
    </source>
</evidence>
<dbReference type="Proteomes" id="UP000248714">
    <property type="component" value="Unassembled WGS sequence"/>
</dbReference>
<evidence type="ECO:0000256" key="1">
    <source>
        <dbReference type="ARBA" id="ARBA00008525"/>
    </source>
</evidence>
<comment type="similarity">
    <text evidence="1">Belongs to the UPF0167 family.</text>
</comment>
<comment type="caution">
    <text evidence="2">The sequence shown here is derived from an EMBL/GenBank/DDBJ whole genome shotgun (WGS) entry which is preliminary data.</text>
</comment>
<gene>
    <name evidence="2" type="ORF">C8D87_10861</name>
</gene>